<dbReference type="PANTHER" id="PTHR43611">
    <property type="entry name" value="ALPHA-D-GLUCOSE 1-PHOSPHATE PHOSPHATASE"/>
    <property type="match status" value="1"/>
</dbReference>
<organism evidence="1 2">
    <name type="scientific">Streptomyces lavendulocolor</name>
    <dbReference type="NCBI Taxonomy" id="67316"/>
    <lineage>
        <taxon>Bacteria</taxon>
        <taxon>Bacillati</taxon>
        <taxon>Actinomycetota</taxon>
        <taxon>Actinomycetes</taxon>
        <taxon>Kitasatosporales</taxon>
        <taxon>Streptomycetaceae</taxon>
        <taxon>Streptomyces</taxon>
    </lineage>
</organism>
<name>A0ABV2W3T3_9ACTN</name>
<dbReference type="PANTHER" id="PTHR43611:SF3">
    <property type="entry name" value="FLAVIN MONONUCLEOTIDE HYDROLASE 1, CHLOROPLATIC"/>
    <property type="match status" value="1"/>
</dbReference>
<evidence type="ECO:0000313" key="1">
    <source>
        <dbReference type="EMBL" id="MEU0706935.1"/>
    </source>
</evidence>
<accession>A0ABV2W3T3</accession>
<dbReference type="SUPFAM" id="SSF56784">
    <property type="entry name" value="HAD-like"/>
    <property type="match status" value="1"/>
</dbReference>
<dbReference type="RefSeq" id="WP_359655098.1">
    <property type="nucleotide sequence ID" value="NZ_JBEXZO010000021.1"/>
</dbReference>
<dbReference type="InterPro" id="IPR023214">
    <property type="entry name" value="HAD_sf"/>
</dbReference>
<dbReference type="Proteomes" id="UP001550378">
    <property type="component" value="Unassembled WGS sequence"/>
</dbReference>
<protein>
    <submittedName>
        <fullName evidence="1">HAD-IA family hydrolase</fullName>
    </submittedName>
</protein>
<dbReference type="Gene3D" id="3.40.50.1000">
    <property type="entry name" value="HAD superfamily/HAD-like"/>
    <property type="match status" value="1"/>
</dbReference>
<sequence>MTPLAPPAPGAVAVRAVWTDFGGVLTPPISHTLATFCARKNISLERLGHAIGVVTASFGTEDVMEPIDTPLVTEREWLGMVDAVLTEEYGTALGLTTLADDWFDGRETNHAWVRALREARRAGVFVGLISNMVPTWDAHWRRMVDPAELFDDVLLSFEVGHRKPSAPMFALAAERAGVEPRHCLLVDDLAANCEGAAAAGWQTLHFTGAAEAADRLKALLHPTTTAHTRTEEMA</sequence>
<comment type="caution">
    <text evidence="1">The sequence shown here is derived from an EMBL/GenBank/DDBJ whole genome shotgun (WGS) entry which is preliminary data.</text>
</comment>
<proteinExistence type="predicted"/>
<keyword evidence="1" id="KW-0378">Hydrolase</keyword>
<dbReference type="EMBL" id="JBEXZR010000003">
    <property type="protein sequence ID" value="MEU0706935.1"/>
    <property type="molecule type" value="Genomic_DNA"/>
</dbReference>
<evidence type="ECO:0000313" key="2">
    <source>
        <dbReference type="Proteomes" id="UP001550378"/>
    </source>
</evidence>
<dbReference type="InterPro" id="IPR006439">
    <property type="entry name" value="HAD-SF_hydro_IA"/>
</dbReference>
<dbReference type="GO" id="GO:0016787">
    <property type="term" value="F:hydrolase activity"/>
    <property type="evidence" value="ECO:0007669"/>
    <property type="project" value="UniProtKB-KW"/>
</dbReference>
<dbReference type="NCBIfam" id="TIGR01509">
    <property type="entry name" value="HAD-SF-IA-v3"/>
    <property type="match status" value="1"/>
</dbReference>
<gene>
    <name evidence="1" type="ORF">ABZ508_06070</name>
</gene>
<reference evidence="1 2" key="1">
    <citation type="submission" date="2024-06" db="EMBL/GenBank/DDBJ databases">
        <title>The Natural Products Discovery Center: Release of the First 8490 Sequenced Strains for Exploring Actinobacteria Biosynthetic Diversity.</title>
        <authorList>
            <person name="Kalkreuter E."/>
            <person name="Kautsar S.A."/>
            <person name="Yang D."/>
            <person name="Bader C.D."/>
            <person name="Teijaro C.N."/>
            <person name="Fluegel L."/>
            <person name="Davis C.M."/>
            <person name="Simpson J.R."/>
            <person name="Lauterbach L."/>
            <person name="Steele A.D."/>
            <person name="Gui C."/>
            <person name="Meng S."/>
            <person name="Li G."/>
            <person name="Viehrig K."/>
            <person name="Ye F."/>
            <person name="Su P."/>
            <person name="Kiefer A.F."/>
            <person name="Nichols A."/>
            <person name="Cepeda A.J."/>
            <person name="Yan W."/>
            <person name="Fan B."/>
            <person name="Jiang Y."/>
            <person name="Adhikari A."/>
            <person name="Zheng C.-J."/>
            <person name="Schuster L."/>
            <person name="Cowan T.M."/>
            <person name="Smanski M.J."/>
            <person name="Chevrette M.G."/>
            <person name="De Carvalho L.P.S."/>
            <person name="Shen B."/>
        </authorList>
    </citation>
    <scope>NUCLEOTIDE SEQUENCE [LARGE SCALE GENOMIC DNA]</scope>
    <source>
        <strain evidence="1 2">NPDC006337</strain>
    </source>
</reference>
<keyword evidence="2" id="KW-1185">Reference proteome</keyword>
<dbReference type="InterPro" id="IPR036412">
    <property type="entry name" value="HAD-like_sf"/>
</dbReference>
<dbReference type="Pfam" id="PF00702">
    <property type="entry name" value="Hydrolase"/>
    <property type="match status" value="1"/>
</dbReference>